<dbReference type="CDD" id="cd07067">
    <property type="entry name" value="HP_PGM_like"/>
    <property type="match status" value="1"/>
</dbReference>
<evidence type="ECO:0000313" key="4">
    <source>
        <dbReference type="EMBL" id="CAB4782881.1"/>
    </source>
</evidence>
<accession>A0A6J6RIZ8</accession>
<gene>
    <name evidence="1" type="ORF">UFOPK1811_00055</name>
    <name evidence="2" type="ORF">UFOPK2360_00312</name>
    <name evidence="3" type="ORF">UFOPK2659_00789</name>
    <name evidence="4" type="ORF">UFOPK2922_01171</name>
    <name evidence="5" type="ORF">UFOPK3306_00523</name>
    <name evidence="6" type="ORF">UFOPK4209_00880</name>
</gene>
<dbReference type="PANTHER" id="PTHR48100">
    <property type="entry name" value="BROAD-SPECIFICITY PHOSPHATASE YOR283W-RELATED"/>
    <property type="match status" value="1"/>
</dbReference>
<organism evidence="3">
    <name type="scientific">freshwater metagenome</name>
    <dbReference type="NCBI Taxonomy" id="449393"/>
    <lineage>
        <taxon>unclassified sequences</taxon>
        <taxon>metagenomes</taxon>
        <taxon>ecological metagenomes</taxon>
    </lineage>
</organism>
<dbReference type="GO" id="GO:0016791">
    <property type="term" value="F:phosphatase activity"/>
    <property type="evidence" value="ECO:0007669"/>
    <property type="project" value="TreeGrafter"/>
</dbReference>
<reference evidence="3" key="1">
    <citation type="submission" date="2020-05" db="EMBL/GenBank/DDBJ databases">
        <authorList>
            <person name="Chiriac C."/>
            <person name="Salcher M."/>
            <person name="Ghai R."/>
            <person name="Kavagutti S V."/>
        </authorList>
    </citation>
    <scope>NUCLEOTIDE SEQUENCE</scope>
</reference>
<dbReference type="PANTHER" id="PTHR48100:SF2">
    <property type="entry name" value="CONSERVED PROTEIN"/>
    <property type="match status" value="1"/>
</dbReference>
<evidence type="ECO:0000313" key="3">
    <source>
        <dbReference type="EMBL" id="CAB4723086.1"/>
    </source>
</evidence>
<dbReference type="AlphaFoldDB" id="A0A6J6RIZ8"/>
<dbReference type="InterPro" id="IPR050275">
    <property type="entry name" value="PGM_Phosphatase"/>
</dbReference>
<protein>
    <submittedName>
        <fullName evidence="3">Unannotated protein</fullName>
    </submittedName>
</protein>
<dbReference type="EMBL" id="CAEZXH010000011">
    <property type="protein sequence ID" value="CAB4677838.1"/>
    <property type="molecule type" value="Genomic_DNA"/>
</dbReference>
<evidence type="ECO:0000313" key="6">
    <source>
        <dbReference type="EMBL" id="CAB5039504.1"/>
    </source>
</evidence>
<dbReference type="GO" id="GO:0005737">
    <property type="term" value="C:cytoplasm"/>
    <property type="evidence" value="ECO:0007669"/>
    <property type="project" value="TreeGrafter"/>
</dbReference>
<dbReference type="InterPro" id="IPR029033">
    <property type="entry name" value="His_PPase_superfam"/>
</dbReference>
<dbReference type="EMBL" id="CAEZUJ010000002">
    <property type="protein sequence ID" value="CAB4589259.1"/>
    <property type="molecule type" value="Genomic_DNA"/>
</dbReference>
<sequence>MASIILVRHSRSTANTAGVLAGQAPGIALDEVGFTQAQGLVSRIGEIEIKRVISSPLQRCLETITPWHTAHGKSTIEIDHNFIESDYGSWTGQKLSELSKEPLWKEVQKEPSRVTFPAGESFKAMFDRVSKGLDQIIGSLNDDDNVIIVSHGDIIKLAIAKILDLPIDNFQKLVIDPASISIVKVEKQEESKRTALISMNESGTPLSKLLENKELAGLGGGKGDGGGA</sequence>
<evidence type="ECO:0000313" key="1">
    <source>
        <dbReference type="EMBL" id="CAB4589259.1"/>
    </source>
</evidence>
<evidence type="ECO:0000313" key="5">
    <source>
        <dbReference type="EMBL" id="CAB4862937.1"/>
    </source>
</evidence>
<name>A0A6J6RIZ8_9ZZZZ</name>
<dbReference type="SMART" id="SM00855">
    <property type="entry name" value="PGAM"/>
    <property type="match status" value="1"/>
</dbReference>
<evidence type="ECO:0000313" key="2">
    <source>
        <dbReference type="EMBL" id="CAB4677838.1"/>
    </source>
</evidence>
<dbReference type="EMBL" id="CAEZZS010000064">
    <property type="protein sequence ID" value="CAB4782881.1"/>
    <property type="molecule type" value="Genomic_DNA"/>
</dbReference>
<dbReference type="EMBL" id="CAEZYJ010000109">
    <property type="protein sequence ID" value="CAB4723086.1"/>
    <property type="molecule type" value="Genomic_DNA"/>
</dbReference>
<dbReference type="SUPFAM" id="SSF53254">
    <property type="entry name" value="Phosphoglycerate mutase-like"/>
    <property type="match status" value="1"/>
</dbReference>
<dbReference type="InterPro" id="IPR013078">
    <property type="entry name" value="His_Pase_superF_clade-1"/>
</dbReference>
<dbReference type="Pfam" id="PF00300">
    <property type="entry name" value="His_Phos_1"/>
    <property type="match status" value="1"/>
</dbReference>
<dbReference type="Gene3D" id="3.40.50.1240">
    <property type="entry name" value="Phosphoglycerate mutase-like"/>
    <property type="match status" value="1"/>
</dbReference>
<dbReference type="EMBL" id="CAFBLI010000027">
    <property type="protein sequence ID" value="CAB4862937.1"/>
    <property type="molecule type" value="Genomic_DNA"/>
</dbReference>
<dbReference type="EMBL" id="CAFBPY010000146">
    <property type="protein sequence ID" value="CAB5039504.1"/>
    <property type="molecule type" value="Genomic_DNA"/>
</dbReference>
<proteinExistence type="predicted"/>